<sequence>MKKLFGLVLIFNCFLLTPLHASEERHIHVNGEHLDRQDIVLMDQLFGKTVANGFYWINFQTGHWGLEANDEPLGVIEVIRQNYLQQVAQQSQSNEAKPEINMSQNGRVVSGKLNGQECTFVSVGGTTVKSCD</sequence>
<organism evidence="2 3">
    <name type="scientific">Aliikangiella marina</name>
    <dbReference type="NCBI Taxonomy" id="1712262"/>
    <lineage>
        <taxon>Bacteria</taxon>
        <taxon>Pseudomonadati</taxon>
        <taxon>Pseudomonadota</taxon>
        <taxon>Gammaproteobacteria</taxon>
        <taxon>Oceanospirillales</taxon>
        <taxon>Pleioneaceae</taxon>
        <taxon>Aliikangiella</taxon>
    </lineage>
</organism>
<keyword evidence="3" id="KW-1185">Reference proteome</keyword>
<evidence type="ECO:0000313" key="2">
    <source>
        <dbReference type="EMBL" id="TQV74938.1"/>
    </source>
</evidence>
<evidence type="ECO:0000313" key="3">
    <source>
        <dbReference type="Proteomes" id="UP000317839"/>
    </source>
</evidence>
<feature type="chain" id="PRO_5021755733" evidence="1">
    <location>
        <begin position="22"/>
        <end position="132"/>
    </location>
</feature>
<reference evidence="2 3" key="1">
    <citation type="submission" date="2019-06" db="EMBL/GenBank/DDBJ databases">
        <title>Draft genome of Aliikangiella marina GYP-15.</title>
        <authorList>
            <person name="Wang G."/>
        </authorList>
    </citation>
    <scope>NUCLEOTIDE SEQUENCE [LARGE SCALE GENOMIC DNA]</scope>
    <source>
        <strain evidence="2 3">GYP-15</strain>
    </source>
</reference>
<proteinExistence type="predicted"/>
<feature type="signal peptide" evidence="1">
    <location>
        <begin position="1"/>
        <end position="21"/>
    </location>
</feature>
<dbReference type="Proteomes" id="UP000317839">
    <property type="component" value="Unassembled WGS sequence"/>
</dbReference>
<gene>
    <name evidence="2" type="ORF">FLL45_08240</name>
</gene>
<dbReference type="OrthoDB" id="1495881at2"/>
<name>A0A545TCJ2_9GAMM</name>
<dbReference type="RefSeq" id="WP_142941556.1">
    <property type="nucleotide sequence ID" value="NZ_VIKR01000002.1"/>
</dbReference>
<evidence type="ECO:0000256" key="1">
    <source>
        <dbReference type="SAM" id="SignalP"/>
    </source>
</evidence>
<keyword evidence="1" id="KW-0732">Signal</keyword>
<dbReference type="EMBL" id="VIKR01000002">
    <property type="protein sequence ID" value="TQV74938.1"/>
    <property type="molecule type" value="Genomic_DNA"/>
</dbReference>
<dbReference type="AlphaFoldDB" id="A0A545TCJ2"/>
<protein>
    <submittedName>
        <fullName evidence="2">Uncharacterized protein</fullName>
    </submittedName>
</protein>
<accession>A0A545TCJ2</accession>
<comment type="caution">
    <text evidence="2">The sequence shown here is derived from an EMBL/GenBank/DDBJ whole genome shotgun (WGS) entry which is preliminary data.</text>
</comment>